<reference evidence="2" key="1">
    <citation type="submission" date="2022-11" db="EMBL/GenBank/DDBJ databases">
        <authorList>
            <person name="Petersen C."/>
        </authorList>
    </citation>
    <scope>NUCLEOTIDE SEQUENCE</scope>
    <source>
        <strain evidence="2">IBT 29864</strain>
    </source>
</reference>
<dbReference type="CDD" id="cd19916">
    <property type="entry name" value="OphMA_like"/>
    <property type="match status" value="1"/>
</dbReference>
<protein>
    <recommendedName>
        <fullName evidence="1">Tetrapyrrole methylase domain-containing protein</fullName>
    </recommendedName>
</protein>
<reference evidence="2" key="2">
    <citation type="journal article" date="2023" name="IMA Fungus">
        <title>Comparative genomic study of the Penicillium genus elucidates a diverse pangenome and 15 lateral gene transfer events.</title>
        <authorList>
            <person name="Petersen C."/>
            <person name="Sorensen T."/>
            <person name="Nielsen M.R."/>
            <person name="Sondergaard T.E."/>
            <person name="Sorensen J.L."/>
            <person name="Fitzpatrick D.A."/>
            <person name="Frisvad J.C."/>
            <person name="Nielsen K.L."/>
        </authorList>
    </citation>
    <scope>NUCLEOTIDE SEQUENCE</scope>
    <source>
        <strain evidence="2">IBT 29864</strain>
    </source>
</reference>
<dbReference type="RefSeq" id="XP_056553722.1">
    <property type="nucleotide sequence ID" value="XM_056701659.1"/>
</dbReference>
<comment type="caution">
    <text evidence="2">The sequence shown here is derived from an EMBL/GenBank/DDBJ whole genome shotgun (WGS) entry which is preliminary data.</text>
</comment>
<dbReference type="InterPro" id="IPR014777">
    <property type="entry name" value="4pyrrole_Mease_sub1"/>
</dbReference>
<feature type="domain" description="Tetrapyrrole methylase" evidence="1">
    <location>
        <begin position="17"/>
        <end position="158"/>
    </location>
</feature>
<organism evidence="2 3">
    <name type="scientific">Penicillium cataractarum</name>
    <dbReference type="NCBI Taxonomy" id="2100454"/>
    <lineage>
        <taxon>Eukaryota</taxon>
        <taxon>Fungi</taxon>
        <taxon>Dikarya</taxon>
        <taxon>Ascomycota</taxon>
        <taxon>Pezizomycotina</taxon>
        <taxon>Eurotiomycetes</taxon>
        <taxon>Eurotiomycetidae</taxon>
        <taxon>Eurotiales</taxon>
        <taxon>Aspergillaceae</taxon>
        <taxon>Penicillium</taxon>
    </lineage>
</organism>
<dbReference type="InterPro" id="IPR000878">
    <property type="entry name" value="4pyrrol_Mease"/>
</dbReference>
<dbReference type="GeneID" id="81440838"/>
<evidence type="ECO:0000313" key="2">
    <source>
        <dbReference type="EMBL" id="KAJ5368980.1"/>
    </source>
</evidence>
<dbReference type="EMBL" id="JAPZBS010000007">
    <property type="protein sequence ID" value="KAJ5368980.1"/>
    <property type="molecule type" value="Genomic_DNA"/>
</dbReference>
<dbReference type="AlphaFoldDB" id="A0A9W9V780"/>
<dbReference type="InterPro" id="IPR035996">
    <property type="entry name" value="4pyrrol_Methylase_sf"/>
</dbReference>
<dbReference type="GO" id="GO:0008168">
    <property type="term" value="F:methyltransferase activity"/>
    <property type="evidence" value="ECO:0007669"/>
    <property type="project" value="InterPro"/>
</dbReference>
<gene>
    <name evidence="2" type="ORF">N7496_008740</name>
</gene>
<sequence>MHSAKCDPLPTGFRPGRLVIVGSGIKGISQLTLEAVVHIEEADKVFYCISDPATELSIKHHNKCSIDLYVPYDDDKPRHRTYVQMAEVILREVRKGYNVVGVFYGHPGVFVNPAHRAIDIAASEVYEATILPGVSAEDCLFADSGIDPSNPGCQTLEVTNFLVTNQPLATHCHVILFQVGAIGESGFNFNGFKNTQFPFLVQRLIKDYGDEHKIIHYVAPQFALLPLQSKDTSSGTSKMRKLPNV</sequence>
<dbReference type="SUPFAM" id="SSF53790">
    <property type="entry name" value="Tetrapyrrole methylase"/>
    <property type="match status" value="1"/>
</dbReference>
<evidence type="ECO:0000313" key="3">
    <source>
        <dbReference type="Proteomes" id="UP001147782"/>
    </source>
</evidence>
<dbReference type="Pfam" id="PF00590">
    <property type="entry name" value="TP_methylase"/>
    <property type="match status" value="1"/>
</dbReference>
<dbReference type="Proteomes" id="UP001147782">
    <property type="component" value="Unassembled WGS sequence"/>
</dbReference>
<dbReference type="OrthoDB" id="4623364at2759"/>
<name>A0A9W9V780_9EURO</name>
<accession>A0A9W9V780</accession>
<proteinExistence type="predicted"/>
<dbReference type="Gene3D" id="3.40.1010.10">
    <property type="entry name" value="Cobalt-precorrin-4 Transmethylase, Domain 1"/>
    <property type="match status" value="1"/>
</dbReference>
<keyword evidence="3" id="KW-1185">Reference proteome</keyword>
<evidence type="ECO:0000259" key="1">
    <source>
        <dbReference type="Pfam" id="PF00590"/>
    </source>
</evidence>